<evidence type="ECO:0000256" key="2">
    <source>
        <dbReference type="SAM" id="Phobius"/>
    </source>
</evidence>
<dbReference type="Proteomes" id="UP000215332">
    <property type="component" value="Chromosome 1"/>
</dbReference>
<sequence>MKTSRYPRIVHGRESEDWSYRGHMGSTSRSTRHLLGVTTKLLTATAILMGSVLVLLTIMELTPSFNNAGLAASVLLSSTAPWCVVAALVALTMAWLGRRAERASRIAAILTTIGLVLPLTVCVTTPVTVRHAGGTVNPLSALHTASMISPPDEVLHDTPRKGQSIQVYRPHSPGPHPVLVDIHGGGWNTDAKMPAVLRSLADTGWVVVRPSYPLSTPTRATWEKAPEAVACSWAWAGTHADRLHADTSSMVIMGDSAGGQLAINLSYQIAQGTASTSCGKLHEPAAVIGLYPALDLSQLASLKALGINHAATEYLGGTPEQHPDRYRDANSVTWVSPKAPRTFIVRGGRDTLVPPPGTDRFVARARAAGVGVTDVKIPLLDHAFDSQTRNSLGYQSTVSVLRACLAQVR</sequence>
<proteinExistence type="predicted"/>
<dbReference type="SUPFAM" id="SSF53474">
    <property type="entry name" value="alpha/beta-Hydrolases"/>
    <property type="match status" value="1"/>
</dbReference>
<accession>A0A239WML7</accession>
<dbReference type="GO" id="GO:0016787">
    <property type="term" value="F:hydrolase activity"/>
    <property type="evidence" value="ECO:0007669"/>
    <property type="project" value="UniProtKB-KW"/>
</dbReference>
<feature type="transmembrane region" description="Helical" evidence="2">
    <location>
        <begin position="70"/>
        <end position="96"/>
    </location>
</feature>
<dbReference type="EMBL" id="LT906441">
    <property type="protein sequence ID" value="SNV35449.1"/>
    <property type="molecule type" value="Genomic_DNA"/>
</dbReference>
<keyword evidence="2" id="KW-0472">Membrane</keyword>
<keyword evidence="1" id="KW-0378">Hydrolase</keyword>
<reference evidence="4 5" key="1">
    <citation type="submission" date="2017-06" db="EMBL/GenBank/DDBJ databases">
        <authorList>
            <consortium name="Pathogen Informatics"/>
        </authorList>
    </citation>
    <scope>NUCLEOTIDE SEQUENCE [LARGE SCALE GENOMIC DNA]</scope>
    <source>
        <strain evidence="4 5">NCTC11865</strain>
    </source>
</reference>
<keyword evidence="2" id="KW-1133">Transmembrane helix</keyword>
<gene>
    <name evidence="4" type="ORF">SAMEA4412665_01228</name>
</gene>
<name>A0A239WML7_9ACTN</name>
<dbReference type="PANTHER" id="PTHR48081">
    <property type="entry name" value="AB HYDROLASE SUPERFAMILY PROTEIN C4A8.06C"/>
    <property type="match status" value="1"/>
</dbReference>
<evidence type="ECO:0000313" key="5">
    <source>
        <dbReference type="Proteomes" id="UP000215332"/>
    </source>
</evidence>
<feature type="transmembrane region" description="Helical" evidence="2">
    <location>
        <begin position="34"/>
        <end position="58"/>
    </location>
</feature>
<dbReference type="InterPro" id="IPR050300">
    <property type="entry name" value="GDXG_lipolytic_enzyme"/>
</dbReference>
<feature type="transmembrane region" description="Helical" evidence="2">
    <location>
        <begin position="108"/>
        <end position="129"/>
    </location>
</feature>
<evidence type="ECO:0000259" key="3">
    <source>
        <dbReference type="Pfam" id="PF20434"/>
    </source>
</evidence>
<evidence type="ECO:0000256" key="1">
    <source>
        <dbReference type="ARBA" id="ARBA00022801"/>
    </source>
</evidence>
<dbReference type="eggNOG" id="COG0657">
    <property type="taxonomic scope" value="Bacteria"/>
</dbReference>
<dbReference type="Gene3D" id="3.40.50.1820">
    <property type="entry name" value="alpha/beta hydrolase"/>
    <property type="match status" value="1"/>
</dbReference>
<dbReference type="InterPro" id="IPR049492">
    <property type="entry name" value="BD-FAE-like_dom"/>
</dbReference>
<protein>
    <submittedName>
        <fullName evidence="4">Acetyl esterase</fullName>
    </submittedName>
</protein>
<dbReference type="AlphaFoldDB" id="A0A239WML7"/>
<keyword evidence="2" id="KW-0812">Transmembrane</keyword>
<evidence type="ECO:0000313" key="4">
    <source>
        <dbReference type="EMBL" id="SNV35449.1"/>
    </source>
</evidence>
<dbReference type="Pfam" id="PF20434">
    <property type="entry name" value="BD-FAE"/>
    <property type="match status" value="1"/>
</dbReference>
<dbReference type="InterPro" id="IPR029058">
    <property type="entry name" value="AB_hydrolase_fold"/>
</dbReference>
<feature type="domain" description="BD-FAE-like" evidence="3">
    <location>
        <begin position="167"/>
        <end position="357"/>
    </location>
</feature>
<organism evidence="4 5">
    <name type="scientific">Cutibacterium granulosum</name>
    <dbReference type="NCBI Taxonomy" id="33011"/>
    <lineage>
        <taxon>Bacteria</taxon>
        <taxon>Bacillati</taxon>
        <taxon>Actinomycetota</taxon>
        <taxon>Actinomycetes</taxon>
        <taxon>Propionibacteriales</taxon>
        <taxon>Propionibacteriaceae</taxon>
        <taxon>Cutibacterium</taxon>
    </lineage>
</organism>
<dbReference type="KEGG" id="cgrn:4412665_01228"/>